<dbReference type="GO" id="GO:0009330">
    <property type="term" value="C:DNA topoisomerase type II (double strand cut, ATP-hydrolyzing) complex"/>
    <property type="evidence" value="ECO:0007669"/>
    <property type="project" value="TreeGrafter"/>
</dbReference>
<dbReference type="FunFam" id="1.10.268.10:FF:000001">
    <property type="entry name" value="DNA gyrase subunit A"/>
    <property type="match status" value="1"/>
</dbReference>
<dbReference type="HAMAP" id="MF_00936">
    <property type="entry name" value="ParC_type1"/>
    <property type="match status" value="1"/>
</dbReference>
<evidence type="ECO:0000256" key="7">
    <source>
        <dbReference type="ARBA" id="ARBA00023235"/>
    </source>
</evidence>
<evidence type="ECO:0000313" key="11">
    <source>
        <dbReference type="EMBL" id="QTA81273.1"/>
    </source>
</evidence>
<gene>
    <name evidence="11" type="primary">parC</name>
    <name evidence="11" type="ORF">dnl_36040</name>
</gene>
<name>A0A975B9C9_9BACT</name>
<dbReference type="EMBL" id="CP061799">
    <property type="protein sequence ID" value="QTA81273.1"/>
    <property type="molecule type" value="Genomic_DNA"/>
</dbReference>
<dbReference type="SUPFAM" id="SSF101904">
    <property type="entry name" value="GyrA/ParC C-terminal domain-like"/>
    <property type="match status" value="1"/>
</dbReference>
<dbReference type="Gene3D" id="1.10.268.10">
    <property type="entry name" value="Topoisomerase, domain 3"/>
    <property type="match status" value="1"/>
</dbReference>
<evidence type="ECO:0000256" key="3">
    <source>
        <dbReference type="ARBA" id="ARBA00022475"/>
    </source>
</evidence>
<dbReference type="AlphaFoldDB" id="A0A975B9C9"/>
<dbReference type="InterPro" id="IPR013758">
    <property type="entry name" value="Topo_IIA_A/C_ab"/>
</dbReference>
<dbReference type="Proteomes" id="UP000663720">
    <property type="component" value="Chromosome"/>
</dbReference>
<dbReference type="GO" id="GO:0003918">
    <property type="term" value="F:DNA topoisomerase type II (double strand cut, ATP-hydrolyzing) activity"/>
    <property type="evidence" value="ECO:0007669"/>
    <property type="project" value="UniProtKB-EC"/>
</dbReference>
<proteinExistence type="inferred from homology"/>
<feature type="domain" description="Topo IIA-type catalytic" evidence="10">
    <location>
        <begin position="38"/>
        <end position="501"/>
    </location>
</feature>
<dbReference type="GO" id="GO:0005524">
    <property type="term" value="F:ATP binding"/>
    <property type="evidence" value="ECO:0007669"/>
    <property type="project" value="InterPro"/>
</dbReference>
<keyword evidence="12" id="KW-1185">Reference proteome</keyword>
<keyword evidence="5 8" id="KW-0238">DNA-binding</keyword>
<dbReference type="PANTHER" id="PTHR43493:SF1">
    <property type="entry name" value="DNA TOPOISOMERASE 4 SUBUNIT A"/>
    <property type="match status" value="1"/>
</dbReference>
<evidence type="ECO:0000259" key="10">
    <source>
        <dbReference type="PROSITE" id="PS52040"/>
    </source>
</evidence>
<evidence type="ECO:0000313" key="12">
    <source>
        <dbReference type="Proteomes" id="UP000663720"/>
    </source>
</evidence>
<dbReference type="PROSITE" id="PS52040">
    <property type="entry name" value="TOPO_IIA"/>
    <property type="match status" value="1"/>
</dbReference>
<comment type="catalytic activity">
    <reaction evidence="1 8">
        <text>ATP-dependent breakage, passage and rejoining of double-stranded DNA.</text>
        <dbReference type="EC" id="5.6.2.2"/>
    </reaction>
</comment>
<dbReference type="NCBIfam" id="TIGR01062">
    <property type="entry name" value="parC_Gneg"/>
    <property type="match status" value="1"/>
</dbReference>
<dbReference type="InterPro" id="IPR005742">
    <property type="entry name" value="TopoIV_A_Gneg"/>
</dbReference>
<dbReference type="SMART" id="SM00434">
    <property type="entry name" value="TOP4c"/>
    <property type="match status" value="1"/>
</dbReference>
<dbReference type="Gene3D" id="3.90.199.10">
    <property type="entry name" value="Topoisomerase II, domain 5"/>
    <property type="match status" value="1"/>
</dbReference>
<dbReference type="EC" id="5.6.2.2" evidence="2"/>
<dbReference type="SUPFAM" id="SSF56719">
    <property type="entry name" value="Type II DNA topoisomerase"/>
    <property type="match status" value="1"/>
</dbReference>
<evidence type="ECO:0000256" key="9">
    <source>
        <dbReference type="SAM" id="Coils"/>
    </source>
</evidence>
<protein>
    <recommendedName>
        <fullName evidence="2">DNA topoisomerase (ATP-hydrolyzing)</fullName>
        <ecNumber evidence="2">5.6.2.2</ecNumber>
    </recommendedName>
</protein>
<evidence type="ECO:0000256" key="4">
    <source>
        <dbReference type="ARBA" id="ARBA00023029"/>
    </source>
</evidence>
<dbReference type="NCBIfam" id="NF004044">
    <property type="entry name" value="PRK05561.1"/>
    <property type="match status" value="1"/>
</dbReference>
<dbReference type="CDD" id="cd00187">
    <property type="entry name" value="TOP4c"/>
    <property type="match status" value="1"/>
</dbReference>
<dbReference type="GO" id="GO:0007059">
    <property type="term" value="P:chromosome segregation"/>
    <property type="evidence" value="ECO:0007669"/>
    <property type="project" value="TreeGrafter"/>
</dbReference>
<dbReference type="GO" id="GO:0005737">
    <property type="term" value="C:cytoplasm"/>
    <property type="evidence" value="ECO:0007669"/>
    <property type="project" value="TreeGrafter"/>
</dbReference>
<reference evidence="11" key="1">
    <citation type="journal article" date="2021" name="Microb. Physiol.">
        <title>Proteogenomic Insights into the Physiology of Marine, Sulfate-Reducing, Filamentous Desulfonema limicola and Desulfonema magnum.</title>
        <authorList>
            <person name="Schnaars V."/>
            <person name="Wohlbrand L."/>
            <person name="Scheve S."/>
            <person name="Hinrichs C."/>
            <person name="Reinhardt R."/>
            <person name="Rabus R."/>
        </authorList>
    </citation>
    <scope>NUCLEOTIDE SEQUENCE</scope>
    <source>
        <strain evidence="11">5ac10</strain>
    </source>
</reference>
<keyword evidence="7 8" id="KW-0413">Isomerase</keyword>
<evidence type="ECO:0000256" key="6">
    <source>
        <dbReference type="ARBA" id="ARBA00023136"/>
    </source>
</evidence>
<sequence>MFTNQAIAYEGIEQISLEQFVRPSYLNYAMYVIMDRALPFIGDGFKPVQRRIVFAMSELGLRNTAKHKKSARTVGDVLGKYHPHGDSACYEAMVLMAQDFSYRYPLVDGQGNWGSVASPKEFAAMRYTEARLSSYADTFLAELSMGTVDWVPNFDGTLDEPGSMPARLPNIILNGTTGIAVGMATDIPPHNLNEIVDACVYLIDKPKASLEDICRIIQGPDFPSGAEIITPKADILNIYKSGNGMIRMRSTYEYDNGDIVITALPYQVSPEKIIEQIAALMGAKKLPLISDIRDLSDQDEPVRIVITPKSNRVDKEALISHLLAITDLEKSHKVNMTLIGLNRKPQSLGLLEILTQWLEFRTLTVRRRLTFRLDKIIERLHILEGFLIAFLNIDEIISIIRESDTPKPVLVKRFDISDIQAEAILQIRLRSLAKLEEIKLKKEKQELDKEKNEIENILSSDKKIKALIKKELKSDAKQYGDERKTRIIVRSEARVIKETELVPAEPVTVVLSAGGWVRAARGHNIDPLNLSYKAGDEFLCAAQGKTSQSAIFMDTTGRAYSLPVNNFPSARGQGEPLTGKLATSEGARFISVLMGSANQKILLASDSGYGFITELSNMITKNTKGKSMLSLSKGAEPLVPLYIQNPETDLLAAITTEGRMLIIPVKELPELPKGKGNKIIQIPPSKLKKREEYVKIMTIVPEGAGLRIHAGRQSVRLTPANIAGYAGERGRRGRKLPRGYQKAEQVEVIEQENEA</sequence>
<dbReference type="InterPro" id="IPR035516">
    <property type="entry name" value="Gyrase/topoIV_suA_C"/>
</dbReference>
<dbReference type="GO" id="GO:0006265">
    <property type="term" value="P:DNA topological change"/>
    <property type="evidence" value="ECO:0007669"/>
    <property type="project" value="UniProtKB-UniRule"/>
</dbReference>
<dbReference type="GO" id="GO:0003677">
    <property type="term" value="F:DNA binding"/>
    <property type="evidence" value="ECO:0007669"/>
    <property type="project" value="UniProtKB-UniRule"/>
</dbReference>
<dbReference type="InterPro" id="IPR013757">
    <property type="entry name" value="Topo_IIA_A_a_sf"/>
</dbReference>
<organism evidence="11 12">
    <name type="scientific">Desulfonema limicola</name>
    <dbReference type="NCBI Taxonomy" id="45656"/>
    <lineage>
        <taxon>Bacteria</taxon>
        <taxon>Pseudomonadati</taxon>
        <taxon>Thermodesulfobacteriota</taxon>
        <taxon>Desulfobacteria</taxon>
        <taxon>Desulfobacterales</taxon>
        <taxon>Desulfococcaceae</taxon>
        <taxon>Desulfonema</taxon>
    </lineage>
</organism>
<evidence type="ECO:0000256" key="5">
    <source>
        <dbReference type="ARBA" id="ARBA00023125"/>
    </source>
</evidence>
<feature type="active site" description="O-(5'-phospho-DNA)-tyrosine intermediate" evidence="8">
    <location>
        <position position="127"/>
    </location>
</feature>
<dbReference type="Pfam" id="PF03989">
    <property type="entry name" value="DNA_gyraseA_C"/>
    <property type="match status" value="2"/>
</dbReference>
<evidence type="ECO:0000256" key="1">
    <source>
        <dbReference type="ARBA" id="ARBA00000185"/>
    </source>
</evidence>
<dbReference type="Gene3D" id="2.120.10.90">
    <property type="entry name" value="DNA gyrase/topoisomerase IV, subunit A, C-terminal"/>
    <property type="match status" value="1"/>
</dbReference>
<dbReference type="InterPro" id="IPR006691">
    <property type="entry name" value="GyrA/parC_rep"/>
</dbReference>
<keyword evidence="9" id="KW-0175">Coiled coil</keyword>
<keyword evidence="6" id="KW-0472">Membrane</keyword>
<dbReference type="Gene3D" id="3.30.1360.40">
    <property type="match status" value="1"/>
</dbReference>
<dbReference type="InterPro" id="IPR002205">
    <property type="entry name" value="Topo_IIA_dom_A"/>
</dbReference>
<evidence type="ECO:0000256" key="8">
    <source>
        <dbReference type="PROSITE-ProRule" id="PRU01384"/>
    </source>
</evidence>
<dbReference type="InterPro" id="IPR050220">
    <property type="entry name" value="Type_II_DNA_Topoisomerases"/>
</dbReference>
<dbReference type="InterPro" id="IPR013760">
    <property type="entry name" value="Topo_IIA-like_dom_sf"/>
</dbReference>
<feature type="coiled-coil region" evidence="9">
    <location>
        <begin position="433"/>
        <end position="460"/>
    </location>
</feature>
<evidence type="ECO:0000256" key="2">
    <source>
        <dbReference type="ARBA" id="ARBA00012895"/>
    </source>
</evidence>
<dbReference type="PANTHER" id="PTHR43493">
    <property type="entry name" value="DNA GYRASE/TOPOISOMERASE SUBUNIT A"/>
    <property type="match status" value="1"/>
</dbReference>
<dbReference type="RefSeq" id="WP_207687332.1">
    <property type="nucleotide sequence ID" value="NZ_CP061799.1"/>
</dbReference>
<accession>A0A975B9C9</accession>
<keyword evidence="3" id="KW-1003">Cell membrane</keyword>
<dbReference type="KEGG" id="dli:dnl_36040"/>
<dbReference type="GO" id="GO:0005694">
    <property type="term" value="C:chromosome"/>
    <property type="evidence" value="ECO:0007669"/>
    <property type="project" value="InterPro"/>
</dbReference>
<dbReference type="Pfam" id="PF00521">
    <property type="entry name" value="DNA_topoisoIV"/>
    <property type="match status" value="1"/>
</dbReference>
<keyword evidence="4 8" id="KW-0799">Topoisomerase</keyword>